<comment type="caution">
    <text evidence="2">The sequence shown here is derived from an EMBL/GenBank/DDBJ whole genome shotgun (WGS) entry which is preliminary data.</text>
</comment>
<dbReference type="CDD" id="cd06257">
    <property type="entry name" value="DnaJ"/>
    <property type="match status" value="1"/>
</dbReference>
<dbReference type="InterPro" id="IPR001623">
    <property type="entry name" value="DnaJ_domain"/>
</dbReference>
<evidence type="ECO:0000313" key="2">
    <source>
        <dbReference type="EMBL" id="TDT16944.1"/>
    </source>
</evidence>
<dbReference type="SUPFAM" id="SSF46565">
    <property type="entry name" value="Chaperone J-domain"/>
    <property type="match status" value="1"/>
</dbReference>
<name>A0A4R7I1G6_9ACTN</name>
<organism evidence="2 3">
    <name type="scientific">Ilumatobacter fluminis</name>
    <dbReference type="NCBI Taxonomy" id="467091"/>
    <lineage>
        <taxon>Bacteria</taxon>
        <taxon>Bacillati</taxon>
        <taxon>Actinomycetota</taxon>
        <taxon>Acidimicrobiia</taxon>
        <taxon>Acidimicrobiales</taxon>
        <taxon>Ilumatobacteraceae</taxon>
        <taxon>Ilumatobacter</taxon>
    </lineage>
</organism>
<dbReference type="AlphaFoldDB" id="A0A4R7I1G6"/>
<reference evidence="2 3" key="1">
    <citation type="submission" date="2019-03" db="EMBL/GenBank/DDBJ databases">
        <title>Sequencing the genomes of 1000 actinobacteria strains.</title>
        <authorList>
            <person name="Klenk H.-P."/>
        </authorList>
    </citation>
    <scope>NUCLEOTIDE SEQUENCE [LARGE SCALE GENOMIC DNA]</scope>
    <source>
        <strain evidence="2 3">DSM 18936</strain>
    </source>
</reference>
<accession>A0A4R7I1G6</accession>
<dbReference type="InterPro" id="IPR036869">
    <property type="entry name" value="J_dom_sf"/>
</dbReference>
<protein>
    <recommendedName>
        <fullName evidence="1">J domain-containing protein</fullName>
    </recommendedName>
</protein>
<proteinExistence type="predicted"/>
<dbReference type="OrthoDB" id="5242140at2"/>
<evidence type="ECO:0000313" key="3">
    <source>
        <dbReference type="Proteomes" id="UP000294558"/>
    </source>
</evidence>
<feature type="domain" description="J" evidence="1">
    <location>
        <begin position="173"/>
        <end position="233"/>
    </location>
</feature>
<dbReference type="Gene3D" id="1.10.287.110">
    <property type="entry name" value="DnaJ domain"/>
    <property type="match status" value="1"/>
</dbReference>
<keyword evidence="3" id="KW-1185">Reference proteome</keyword>
<evidence type="ECO:0000259" key="1">
    <source>
        <dbReference type="PROSITE" id="PS50076"/>
    </source>
</evidence>
<dbReference type="PROSITE" id="PS50076">
    <property type="entry name" value="DNAJ_2"/>
    <property type="match status" value="1"/>
</dbReference>
<dbReference type="EMBL" id="SOAU01000001">
    <property type="protein sequence ID" value="TDT16944.1"/>
    <property type="molecule type" value="Genomic_DNA"/>
</dbReference>
<gene>
    <name evidence="2" type="ORF">BDK89_2545</name>
</gene>
<sequence length="233" mass="25528">MLLAELEIYHTRPAVPTRRVSLGNLILPTDPPPGFGGLLLGAVVARHIAAVGPDLHNDIKRLITEIERGQRVVQPRLRHRFQVDRHGLARSLHQMHGEGDDIEFEFGTHGSDLAMVLGAVYAAERLDMSHRRLVTPVLTKALTWRGPIGPALVAYLAGSTSTALTALADPRGWAMEVLGFDLEGPTPSKRDVTKSYRRRMRDVHPDHGGEATDASKAILDLNEARRILSAEAS</sequence>
<dbReference type="RefSeq" id="WP_133869270.1">
    <property type="nucleotide sequence ID" value="NZ_JAVJPS010000028.1"/>
</dbReference>
<dbReference type="Proteomes" id="UP000294558">
    <property type="component" value="Unassembled WGS sequence"/>
</dbReference>